<evidence type="ECO:0000256" key="1">
    <source>
        <dbReference type="SAM" id="MobiDB-lite"/>
    </source>
</evidence>
<evidence type="ECO:0000313" key="3">
    <source>
        <dbReference type="EMBL" id="PWY89816.1"/>
    </source>
</evidence>
<keyword evidence="2" id="KW-0732">Signal</keyword>
<organism evidence="3 4">
    <name type="scientific">Aspergillus heteromorphus CBS 117.55</name>
    <dbReference type="NCBI Taxonomy" id="1448321"/>
    <lineage>
        <taxon>Eukaryota</taxon>
        <taxon>Fungi</taxon>
        <taxon>Dikarya</taxon>
        <taxon>Ascomycota</taxon>
        <taxon>Pezizomycotina</taxon>
        <taxon>Eurotiomycetes</taxon>
        <taxon>Eurotiomycetidae</taxon>
        <taxon>Eurotiales</taxon>
        <taxon>Aspergillaceae</taxon>
        <taxon>Aspergillus</taxon>
        <taxon>Aspergillus subgen. Circumdati</taxon>
    </lineage>
</organism>
<dbReference type="GeneID" id="37064629"/>
<keyword evidence="4" id="KW-1185">Reference proteome</keyword>
<feature type="compositionally biased region" description="Polar residues" evidence="1">
    <location>
        <begin position="30"/>
        <end position="42"/>
    </location>
</feature>
<name>A0A317WTZ2_9EURO</name>
<dbReference type="VEuPathDB" id="FungiDB:BO70DRAFT_358852"/>
<feature type="region of interest" description="Disordered" evidence="1">
    <location>
        <begin position="17"/>
        <end position="47"/>
    </location>
</feature>
<sequence length="110" mass="12055">MLLAMQALLLPVILQEEEEEEEQQQQQQQHSSSSTNTRQNQEAAPVCVSVPEARRFPSPPLHSSPLSLPDGLDYFLFSPVAPMKPSPSPYPCSPPCHPSHPACLSIPIEG</sequence>
<feature type="chain" id="PRO_5016244947" evidence="2">
    <location>
        <begin position="16"/>
        <end position="110"/>
    </location>
</feature>
<dbReference type="AlphaFoldDB" id="A0A317WTZ2"/>
<feature type="signal peptide" evidence="2">
    <location>
        <begin position="1"/>
        <end position="15"/>
    </location>
</feature>
<proteinExistence type="predicted"/>
<evidence type="ECO:0000313" key="4">
    <source>
        <dbReference type="Proteomes" id="UP000247233"/>
    </source>
</evidence>
<reference evidence="3 4" key="1">
    <citation type="submission" date="2016-12" db="EMBL/GenBank/DDBJ databases">
        <title>The genomes of Aspergillus section Nigri reveals drivers in fungal speciation.</title>
        <authorList>
            <consortium name="DOE Joint Genome Institute"/>
            <person name="Vesth T.C."/>
            <person name="Nybo J."/>
            <person name="Theobald S."/>
            <person name="Brandl J."/>
            <person name="Frisvad J.C."/>
            <person name="Nielsen K.F."/>
            <person name="Lyhne E.K."/>
            <person name="Kogle M.E."/>
            <person name="Kuo A."/>
            <person name="Riley R."/>
            <person name="Clum A."/>
            <person name="Nolan M."/>
            <person name="Lipzen A."/>
            <person name="Salamov A."/>
            <person name="Henrissat B."/>
            <person name="Wiebenga A."/>
            <person name="De Vries R.P."/>
            <person name="Grigoriev I.V."/>
            <person name="Mortensen U.H."/>
            <person name="Andersen M.R."/>
            <person name="Baker S.E."/>
        </authorList>
    </citation>
    <scope>NUCLEOTIDE SEQUENCE [LARGE SCALE GENOMIC DNA]</scope>
    <source>
        <strain evidence="3 4">CBS 117.55</strain>
    </source>
</reference>
<dbReference type="Proteomes" id="UP000247233">
    <property type="component" value="Unassembled WGS sequence"/>
</dbReference>
<accession>A0A317WTZ2</accession>
<evidence type="ECO:0000256" key="2">
    <source>
        <dbReference type="SAM" id="SignalP"/>
    </source>
</evidence>
<gene>
    <name evidence="3" type="ORF">BO70DRAFT_358852</name>
</gene>
<dbReference type="EMBL" id="MSFL01000003">
    <property type="protein sequence ID" value="PWY89816.1"/>
    <property type="molecule type" value="Genomic_DNA"/>
</dbReference>
<protein>
    <submittedName>
        <fullName evidence="3">Uncharacterized protein</fullName>
    </submittedName>
</protein>
<dbReference type="RefSeq" id="XP_025402647.1">
    <property type="nucleotide sequence ID" value="XM_025542392.1"/>
</dbReference>
<comment type="caution">
    <text evidence="3">The sequence shown here is derived from an EMBL/GenBank/DDBJ whole genome shotgun (WGS) entry which is preliminary data.</text>
</comment>